<keyword evidence="6 8" id="KW-0067">ATP-binding</keyword>
<dbReference type="AlphaFoldDB" id="A0A418VTR6"/>
<dbReference type="GO" id="GO:0000287">
    <property type="term" value="F:magnesium ion binding"/>
    <property type="evidence" value="ECO:0007669"/>
    <property type="project" value="UniProtKB-UniRule"/>
</dbReference>
<comment type="catalytic activity">
    <reaction evidence="8">
        <text>L-threonyl-[protein] + ATP = 3-O-(5'-adenylyl)-L-threonyl-[protein] + diphosphate</text>
        <dbReference type="Rhea" id="RHEA:54292"/>
        <dbReference type="Rhea" id="RHEA-COMP:11060"/>
        <dbReference type="Rhea" id="RHEA-COMP:13847"/>
        <dbReference type="ChEBI" id="CHEBI:30013"/>
        <dbReference type="ChEBI" id="CHEBI:30616"/>
        <dbReference type="ChEBI" id="CHEBI:33019"/>
        <dbReference type="ChEBI" id="CHEBI:138113"/>
        <dbReference type="EC" id="2.7.7.108"/>
    </reaction>
</comment>
<feature type="binding site" evidence="8">
    <location>
        <position position="131"/>
    </location>
    <ligand>
        <name>ATP</name>
        <dbReference type="ChEBI" id="CHEBI:30616"/>
    </ligand>
</feature>
<feature type="binding site" evidence="8">
    <location>
        <position position="267"/>
    </location>
    <ligand>
        <name>Mg(2+)</name>
        <dbReference type="ChEBI" id="CHEBI:18420"/>
    </ligand>
</feature>
<feature type="binding site" evidence="8">
    <location>
        <position position="258"/>
    </location>
    <ligand>
        <name>Mg(2+)</name>
        <dbReference type="ChEBI" id="CHEBI:18420"/>
    </ligand>
</feature>
<comment type="caution">
    <text evidence="9">The sequence shown here is derived from an EMBL/GenBank/DDBJ whole genome shotgun (WGS) entry which is preliminary data.</text>
</comment>
<comment type="catalytic activity">
    <reaction evidence="8">
        <text>L-tyrosyl-[protein] + UTP = O-(5'-uridylyl)-L-tyrosyl-[protein] + diphosphate</text>
        <dbReference type="Rhea" id="RHEA:83887"/>
        <dbReference type="Rhea" id="RHEA-COMP:10136"/>
        <dbReference type="Rhea" id="RHEA-COMP:20238"/>
        <dbReference type="ChEBI" id="CHEBI:33019"/>
        <dbReference type="ChEBI" id="CHEBI:46398"/>
        <dbReference type="ChEBI" id="CHEBI:46858"/>
        <dbReference type="ChEBI" id="CHEBI:90602"/>
    </reaction>
</comment>
<comment type="catalytic activity">
    <reaction evidence="8">
        <text>L-seryl-[protein] + UTP = O-(5'-uridylyl)-L-seryl-[protein] + diphosphate</text>
        <dbReference type="Rhea" id="RHEA:64604"/>
        <dbReference type="Rhea" id="RHEA-COMP:9863"/>
        <dbReference type="Rhea" id="RHEA-COMP:16635"/>
        <dbReference type="ChEBI" id="CHEBI:29999"/>
        <dbReference type="ChEBI" id="CHEBI:33019"/>
        <dbReference type="ChEBI" id="CHEBI:46398"/>
        <dbReference type="ChEBI" id="CHEBI:156051"/>
    </reaction>
</comment>
<evidence type="ECO:0000256" key="6">
    <source>
        <dbReference type="ARBA" id="ARBA00022840"/>
    </source>
</evidence>
<evidence type="ECO:0000256" key="3">
    <source>
        <dbReference type="ARBA" id="ARBA00022695"/>
    </source>
</evidence>
<keyword evidence="8" id="KW-0464">Manganese</keyword>
<evidence type="ECO:0000256" key="2">
    <source>
        <dbReference type="ARBA" id="ARBA00022679"/>
    </source>
</evidence>
<dbReference type="SUPFAM" id="SSF56112">
    <property type="entry name" value="Protein kinase-like (PK-like)"/>
    <property type="match status" value="1"/>
</dbReference>
<feature type="binding site" evidence="8">
    <location>
        <position position="118"/>
    </location>
    <ligand>
        <name>ATP</name>
        <dbReference type="ChEBI" id="CHEBI:30616"/>
    </ligand>
</feature>
<dbReference type="GO" id="GO:0005524">
    <property type="term" value="F:ATP binding"/>
    <property type="evidence" value="ECO:0007669"/>
    <property type="project" value="UniProtKB-UniRule"/>
</dbReference>
<dbReference type="HAMAP" id="MF_00692">
    <property type="entry name" value="SelO"/>
    <property type="match status" value="1"/>
</dbReference>
<protein>
    <recommendedName>
        <fullName evidence="8">Protein nucleotidyltransferase YdiU</fullName>
        <ecNumber evidence="8">2.7.7.-</ecNumber>
    </recommendedName>
    <alternativeName>
        <fullName evidence="8">Protein adenylyltransferase YdiU</fullName>
        <ecNumber evidence="8">2.7.7.108</ecNumber>
    </alternativeName>
    <alternativeName>
        <fullName evidence="8">Protein uridylyltransferase YdiU</fullName>
        <ecNumber evidence="8">2.7.7.-</ecNumber>
    </alternativeName>
</protein>
<feature type="binding site" evidence="8">
    <location>
        <position position="181"/>
    </location>
    <ligand>
        <name>ATP</name>
        <dbReference type="ChEBI" id="CHEBI:30616"/>
    </ligand>
</feature>
<feature type="binding site" evidence="8">
    <location>
        <position position="98"/>
    </location>
    <ligand>
        <name>ATP</name>
        <dbReference type="ChEBI" id="CHEBI:30616"/>
    </ligand>
</feature>
<feature type="binding site" evidence="8">
    <location>
        <position position="130"/>
    </location>
    <ligand>
        <name>ATP</name>
        <dbReference type="ChEBI" id="CHEBI:30616"/>
    </ligand>
</feature>
<reference evidence="9 10" key="1">
    <citation type="submission" date="2018-09" db="EMBL/GenBank/DDBJ databases">
        <authorList>
            <person name="Zhu H."/>
        </authorList>
    </citation>
    <scope>NUCLEOTIDE SEQUENCE [LARGE SCALE GENOMIC DNA]</scope>
    <source>
        <strain evidence="9 10">K1W22B-8</strain>
    </source>
</reference>
<comment type="catalytic activity">
    <reaction evidence="8">
        <text>L-histidyl-[protein] + UTP = N(tele)-(5'-uridylyl)-L-histidyl-[protein] + diphosphate</text>
        <dbReference type="Rhea" id="RHEA:83891"/>
        <dbReference type="Rhea" id="RHEA-COMP:9745"/>
        <dbReference type="Rhea" id="RHEA-COMP:20239"/>
        <dbReference type="ChEBI" id="CHEBI:29979"/>
        <dbReference type="ChEBI" id="CHEBI:33019"/>
        <dbReference type="ChEBI" id="CHEBI:46398"/>
        <dbReference type="ChEBI" id="CHEBI:233474"/>
    </reaction>
</comment>
<dbReference type="GO" id="GO:0030145">
    <property type="term" value="F:manganese ion binding"/>
    <property type="evidence" value="ECO:0007669"/>
    <property type="project" value="UniProtKB-UniRule"/>
</dbReference>
<organism evidence="9 10">
    <name type="scientific">Oleomonas cavernae</name>
    <dbReference type="NCBI Taxonomy" id="2320859"/>
    <lineage>
        <taxon>Bacteria</taxon>
        <taxon>Pseudomonadati</taxon>
        <taxon>Pseudomonadota</taxon>
        <taxon>Alphaproteobacteria</taxon>
        <taxon>Acetobacterales</taxon>
        <taxon>Acetobacteraceae</taxon>
        <taxon>Oleomonas</taxon>
    </lineage>
</organism>
<keyword evidence="3 8" id="KW-0548">Nucleotidyltransferase</keyword>
<dbReference type="InterPro" id="IPR003846">
    <property type="entry name" value="SelO"/>
</dbReference>
<evidence type="ECO:0000256" key="7">
    <source>
        <dbReference type="ARBA" id="ARBA00022842"/>
    </source>
</evidence>
<dbReference type="OrthoDB" id="9776281at2"/>
<comment type="function">
    <text evidence="8">Nucleotidyltransferase involved in the post-translational modification of proteins. It can catalyze the addition of adenosine monophosphate (AMP) or uridine monophosphate (UMP) to a protein, resulting in modifications known as AMPylation and UMPylation.</text>
</comment>
<feature type="active site" description="Proton acceptor" evidence="8">
    <location>
        <position position="257"/>
    </location>
</feature>
<evidence type="ECO:0000313" key="9">
    <source>
        <dbReference type="EMBL" id="RJF80541.1"/>
    </source>
</evidence>
<gene>
    <name evidence="8" type="primary">ydiU</name>
    <name evidence="8" type="synonym">selO</name>
    <name evidence="9" type="ORF">D3874_25775</name>
</gene>
<dbReference type="Pfam" id="PF02696">
    <property type="entry name" value="SelO"/>
    <property type="match status" value="1"/>
</dbReference>
<feature type="binding site" evidence="8">
    <location>
        <position position="97"/>
    </location>
    <ligand>
        <name>ATP</name>
        <dbReference type="ChEBI" id="CHEBI:30616"/>
    </ligand>
</feature>
<dbReference type="PANTHER" id="PTHR32057">
    <property type="entry name" value="PROTEIN ADENYLYLTRANSFERASE SELO, MITOCHONDRIAL"/>
    <property type="match status" value="1"/>
</dbReference>
<dbReference type="EMBL" id="QYUK01000016">
    <property type="protein sequence ID" value="RJF80541.1"/>
    <property type="molecule type" value="Genomic_DNA"/>
</dbReference>
<dbReference type="InterPro" id="IPR011009">
    <property type="entry name" value="Kinase-like_dom_sf"/>
</dbReference>
<sequence length="496" mass="53488">MTASLADSRTPFDFDNSYARLPERFFARLPPTPVAGPALIKVNTALAAELGLDLASLTQSQQAAIFAGNVVPPGAEPIAQAYAGHQFANFVPQLGDGRAILLGEVVDRAGQRRDIQLKGAGPTPFSRRGDGRAALGPVLREYIVSEAMHALGIPTTRALAAVTTGEPVYREGALPGAVFTRVAASHIRVGTFQYFAVRDDLAGVKALADHVIARHYPQLQGAAQPYLALLDAVVERQAMLVAGWLHVGFIHGVMNTDNMTVSGETIDFGPCAFMDAYDPATVFSSIDRTGRYAYANQPGIAQWNLARLAETLLGLIDADTDQAIALATEVIRAFPDRFQAHWLAGMRRKLGLFTQEAGDLALAQALLAAMHGNGADFTLTFRGLCRAALGDAAVRGRFAAPEAFDQWASMWQARLARESQAAAERAAWMRGANPAFIARNHRVEQALDAATTRRDFSLFEDLMRVLARPYDDQDDAAPYAEPPQPDERVLATFCGT</sequence>
<evidence type="ECO:0000256" key="4">
    <source>
        <dbReference type="ARBA" id="ARBA00022723"/>
    </source>
</evidence>
<feature type="binding site" evidence="8">
    <location>
        <position position="95"/>
    </location>
    <ligand>
        <name>ATP</name>
        <dbReference type="ChEBI" id="CHEBI:30616"/>
    </ligand>
</feature>
<dbReference type="NCBIfam" id="NF000658">
    <property type="entry name" value="PRK00029.1"/>
    <property type="match status" value="1"/>
</dbReference>
<comment type="catalytic activity">
    <reaction evidence="8">
        <text>L-seryl-[protein] + ATP = 3-O-(5'-adenylyl)-L-seryl-[protein] + diphosphate</text>
        <dbReference type="Rhea" id="RHEA:58120"/>
        <dbReference type="Rhea" id="RHEA-COMP:9863"/>
        <dbReference type="Rhea" id="RHEA-COMP:15073"/>
        <dbReference type="ChEBI" id="CHEBI:29999"/>
        <dbReference type="ChEBI" id="CHEBI:30616"/>
        <dbReference type="ChEBI" id="CHEBI:33019"/>
        <dbReference type="ChEBI" id="CHEBI:142516"/>
        <dbReference type="EC" id="2.7.7.108"/>
    </reaction>
</comment>
<keyword evidence="4 8" id="KW-0479">Metal-binding</keyword>
<comment type="cofactor">
    <cofactor evidence="8">
        <name>Mg(2+)</name>
        <dbReference type="ChEBI" id="CHEBI:18420"/>
    </cofactor>
    <cofactor evidence="8">
        <name>Mn(2+)</name>
        <dbReference type="ChEBI" id="CHEBI:29035"/>
    </cofactor>
</comment>
<dbReference type="EC" id="2.7.7.-" evidence="8"/>
<dbReference type="PANTHER" id="PTHR32057:SF14">
    <property type="entry name" value="PROTEIN ADENYLYLTRANSFERASE SELO, MITOCHONDRIAL"/>
    <property type="match status" value="1"/>
</dbReference>
<dbReference type="Proteomes" id="UP000284605">
    <property type="component" value="Unassembled WGS sequence"/>
</dbReference>
<proteinExistence type="inferred from homology"/>
<comment type="catalytic activity">
    <reaction evidence="8">
        <text>L-tyrosyl-[protein] + ATP = O-(5'-adenylyl)-L-tyrosyl-[protein] + diphosphate</text>
        <dbReference type="Rhea" id="RHEA:54288"/>
        <dbReference type="Rhea" id="RHEA-COMP:10136"/>
        <dbReference type="Rhea" id="RHEA-COMP:13846"/>
        <dbReference type="ChEBI" id="CHEBI:30616"/>
        <dbReference type="ChEBI" id="CHEBI:33019"/>
        <dbReference type="ChEBI" id="CHEBI:46858"/>
        <dbReference type="ChEBI" id="CHEBI:83624"/>
        <dbReference type="EC" id="2.7.7.108"/>
    </reaction>
</comment>
<dbReference type="EC" id="2.7.7.108" evidence="8"/>
<accession>A0A418VTR6</accession>
<evidence type="ECO:0000256" key="1">
    <source>
        <dbReference type="ARBA" id="ARBA00009747"/>
    </source>
</evidence>
<evidence type="ECO:0000313" key="10">
    <source>
        <dbReference type="Proteomes" id="UP000284605"/>
    </source>
</evidence>
<keyword evidence="2 8" id="KW-0808">Transferase</keyword>
<evidence type="ECO:0000256" key="8">
    <source>
        <dbReference type="HAMAP-Rule" id="MF_00692"/>
    </source>
</evidence>
<keyword evidence="10" id="KW-1185">Reference proteome</keyword>
<dbReference type="GO" id="GO:0070733">
    <property type="term" value="F:AMPylase activity"/>
    <property type="evidence" value="ECO:0007669"/>
    <property type="project" value="UniProtKB-EC"/>
</dbReference>
<keyword evidence="7 8" id="KW-0460">Magnesium</keyword>
<name>A0A418VTR6_9PROT</name>
<dbReference type="RefSeq" id="WP_119782593.1">
    <property type="nucleotide sequence ID" value="NZ_QYUK01000016.1"/>
</dbReference>
<feature type="binding site" evidence="8">
    <location>
        <position position="188"/>
    </location>
    <ligand>
        <name>ATP</name>
        <dbReference type="ChEBI" id="CHEBI:30616"/>
    </ligand>
</feature>
<evidence type="ECO:0000256" key="5">
    <source>
        <dbReference type="ARBA" id="ARBA00022741"/>
    </source>
</evidence>
<comment type="similarity">
    <text evidence="1 8">Belongs to the SELO family.</text>
</comment>
<feature type="binding site" evidence="8">
    <location>
        <position position="267"/>
    </location>
    <ligand>
        <name>ATP</name>
        <dbReference type="ChEBI" id="CHEBI:30616"/>
    </ligand>
</feature>
<keyword evidence="5 8" id="KW-0547">Nucleotide-binding</keyword>